<accession>A0A1Y1UDN7</accession>
<keyword evidence="1" id="KW-0732">Signal</keyword>
<dbReference type="InParanoid" id="A0A1Y1UDN7"/>
<evidence type="ECO:0000256" key="1">
    <source>
        <dbReference type="SAM" id="SignalP"/>
    </source>
</evidence>
<sequence length="297" mass="31818">MSTRFWYWVALVQVLLLAVQVQATPFSLAMVERSSHNAVSRTVKQECHTNAECLAAGLPLLKPSPRRMARRGSNTFAATMPIVAVPAGGPAPNASPVKRSSIMERAQKRSYGAPPANSFGYLSAITGNSATASTTTQDITEAIQVSFDTTTSGVQLLEVVGGSVTQYLCMTATEPEIDTEDNTMDLTSFTRTVIAYCDQAGQPNAYPADTSISNSPATWAAESYIWSVDTQSGLLSAYWTNPEGTSPAGIYLQPAFYGDQTSGSIGTYMFTGSYTNYNDQEGGDLSPMDLYVLFPPS</sequence>
<dbReference type="AlphaFoldDB" id="A0A1Y1UDN7"/>
<comment type="caution">
    <text evidence="2">The sequence shown here is derived from an EMBL/GenBank/DDBJ whole genome shotgun (WGS) entry which is preliminary data.</text>
</comment>
<gene>
    <name evidence="2" type="ORF">BD324DRAFT_630381</name>
</gene>
<organism evidence="2 3">
    <name type="scientific">Kockovaella imperatae</name>
    <dbReference type="NCBI Taxonomy" id="4999"/>
    <lineage>
        <taxon>Eukaryota</taxon>
        <taxon>Fungi</taxon>
        <taxon>Dikarya</taxon>
        <taxon>Basidiomycota</taxon>
        <taxon>Agaricomycotina</taxon>
        <taxon>Tremellomycetes</taxon>
        <taxon>Tremellales</taxon>
        <taxon>Cuniculitremaceae</taxon>
        <taxon>Kockovaella</taxon>
    </lineage>
</organism>
<keyword evidence="3" id="KW-1185">Reference proteome</keyword>
<evidence type="ECO:0000313" key="3">
    <source>
        <dbReference type="Proteomes" id="UP000193218"/>
    </source>
</evidence>
<reference evidence="2 3" key="1">
    <citation type="submission" date="2017-03" db="EMBL/GenBank/DDBJ databases">
        <title>Widespread Adenine N6-methylation of Active Genes in Fungi.</title>
        <authorList>
            <consortium name="DOE Joint Genome Institute"/>
            <person name="Mondo S.J."/>
            <person name="Dannebaum R.O."/>
            <person name="Kuo R.C."/>
            <person name="Louie K.B."/>
            <person name="Bewick A.J."/>
            <person name="Labutti K."/>
            <person name="Haridas S."/>
            <person name="Kuo A."/>
            <person name="Salamov A."/>
            <person name="Ahrendt S.R."/>
            <person name="Lau R."/>
            <person name="Bowen B.P."/>
            <person name="Lipzen A."/>
            <person name="Sullivan W."/>
            <person name="Andreopoulos W.B."/>
            <person name="Clum A."/>
            <person name="Lindquist E."/>
            <person name="Daum C."/>
            <person name="Northen T.R."/>
            <person name="Ramamoorthy G."/>
            <person name="Schmitz R.J."/>
            <person name="Gryganskyi A."/>
            <person name="Culley D."/>
            <person name="Magnuson J."/>
            <person name="James T.Y."/>
            <person name="O'Malley M.A."/>
            <person name="Stajich J.E."/>
            <person name="Spatafora J.W."/>
            <person name="Visel A."/>
            <person name="Grigoriev I.V."/>
        </authorList>
    </citation>
    <scope>NUCLEOTIDE SEQUENCE [LARGE SCALE GENOMIC DNA]</scope>
    <source>
        <strain evidence="2 3">NRRL Y-17943</strain>
    </source>
</reference>
<dbReference type="EMBL" id="NBSH01000009">
    <property type="protein sequence ID" value="ORX36151.1"/>
    <property type="molecule type" value="Genomic_DNA"/>
</dbReference>
<dbReference type="OrthoDB" id="4584900at2759"/>
<feature type="chain" id="PRO_5012666031" evidence="1">
    <location>
        <begin position="24"/>
        <end position="297"/>
    </location>
</feature>
<feature type="signal peptide" evidence="1">
    <location>
        <begin position="1"/>
        <end position="23"/>
    </location>
</feature>
<dbReference type="GeneID" id="33558132"/>
<evidence type="ECO:0000313" key="2">
    <source>
        <dbReference type="EMBL" id="ORX36151.1"/>
    </source>
</evidence>
<proteinExistence type="predicted"/>
<protein>
    <submittedName>
        <fullName evidence="2">Uncharacterized protein</fullName>
    </submittedName>
</protein>
<name>A0A1Y1UDN7_9TREE</name>
<dbReference type="Proteomes" id="UP000193218">
    <property type="component" value="Unassembled WGS sequence"/>
</dbReference>
<dbReference type="RefSeq" id="XP_021870280.1">
    <property type="nucleotide sequence ID" value="XM_022016323.1"/>
</dbReference>